<evidence type="ECO:0000313" key="2">
    <source>
        <dbReference type="Proteomes" id="UP000024635"/>
    </source>
</evidence>
<protein>
    <submittedName>
        <fullName evidence="1">Uncharacterized protein</fullName>
    </submittedName>
</protein>
<sequence>MPVTTVTTRIVSSPAMARKRRQAALIGAFGPPVTPACFNSNDVNPVIYSQCVLGAVRVQTGGRDGRPNCANQSCQVTTPLSSR</sequence>
<dbReference type="AlphaFoldDB" id="A0A016V3C2"/>
<evidence type="ECO:0000313" key="1">
    <source>
        <dbReference type="EMBL" id="EYC21497.1"/>
    </source>
</evidence>
<name>A0A016V3C2_9BILA</name>
<organism evidence="1 2">
    <name type="scientific">Ancylostoma ceylanicum</name>
    <dbReference type="NCBI Taxonomy" id="53326"/>
    <lineage>
        <taxon>Eukaryota</taxon>
        <taxon>Metazoa</taxon>
        <taxon>Ecdysozoa</taxon>
        <taxon>Nematoda</taxon>
        <taxon>Chromadorea</taxon>
        <taxon>Rhabditida</taxon>
        <taxon>Rhabditina</taxon>
        <taxon>Rhabditomorpha</taxon>
        <taxon>Strongyloidea</taxon>
        <taxon>Ancylostomatidae</taxon>
        <taxon>Ancylostomatinae</taxon>
        <taxon>Ancylostoma</taxon>
    </lineage>
</organism>
<keyword evidence="2" id="KW-1185">Reference proteome</keyword>
<accession>A0A016V3C2</accession>
<dbReference type="Proteomes" id="UP000024635">
    <property type="component" value="Unassembled WGS sequence"/>
</dbReference>
<reference evidence="2" key="1">
    <citation type="journal article" date="2015" name="Nat. Genet.">
        <title>The genome and transcriptome of the zoonotic hookworm Ancylostoma ceylanicum identify infection-specific gene families.</title>
        <authorList>
            <person name="Schwarz E.M."/>
            <person name="Hu Y."/>
            <person name="Antoshechkin I."/>
            <person name="Miller M.M."/>
            <person name="Sternberg P.W."/>
            <person name="Aroian R.V."/>
        </authorList>
    </citation>
    <scope>NUCLEOTIDE SEQUENCE</scope>
    <source>
        <strain evidence="2">HY135</strain>
    </source>
</reference>
<comment type="caution">
    <text evidence="1">The sequence shown here is derived from an EMBL/GenBank/DDBJ whole genome shotgun (WGS) entry which is preliminary data.</text>
</comment>
<gene>
    <name evidence="1" type="primary">Acey_s0019.g3859</name>
    <name evidence="1" type="ORF">Y032_0019g3859</name>
</gene>
<dbReference type="EMBL" id="JARK01001355">
    <property type="protein sequence ID" value="EYC21497.1"/>
    <property type="molecule type" value="Genomic_DNA"/>
</dbReference>
<proteinExistence type="predicted"/>